<dbReference type="Proteomes" id="UP001590951">
    <property type="component" value="Unassembled WGS sequence"/>
</dbReference>
<comment type="caution">
    <text evidence="2">The sequence shown here is derived from an EMBL/GenBank/DDBJ whole genome shotgun (WGS) entry which is preliminary data.</text>
</comment>
<reference evidence="2 3" key="1">
    <citation type="submission" date="2024-09" db="EMBL/GenBank/DDBJ databases">
        <title>Rethinking Asexuality: The Enigmatic Case of Functional Sexual Genes in Lepraria (Stereocaulaceae).</title>
        <authorList>
            <person name="Doellman M."/>
            <person name="Sun Y."/>
            <person name="Barcenas-Pena A."/>
            <person name="Lumbsch H.T."/>
            <person name="Grewe F."/>
        </authorList>
    </citation>
    <scope>NUCLEOTIDE SEQUENCE [LARGE SCALE GENOMIC DNA]</scope>
    <source>
        <strain evidence="2 3">Grewe 0041</strain>
    </source>
</reference>
<accession>A0ABR4AVL8</accession>
<evidence type="ECO:0000313" key="3">
    <source>
        <dbReference type="Proteomes" id="UP001590951"/>
    </source>
</evidence>
<dbReference type="EMBL" id="JBHFEH010000059">
    <property type="protein sequence ID" value="KAL2049708.1"/>
    <property type="molecule type" value="Genomic_DNA"/>
</dbReference>
<proteinExistence type="predicted"/>
<gene>
    <name evidence="2" type="ORF">ABVK25_010049</name>
</gene>
<organism evidence="2 3">
    <name type="scientific">Lepraria finkii</name>
    <dbReference type="NCBI Taxonomy" id="1340010"/>
    <lineage>
        <taxon>Eukaryota</taxon>
        <taxon>Fungi</taxon>
        <taxon>Dikarya</taxon>
        <taxon>Ascomycota</taxon>
        <taxon>Pezizomycotina</taxon>
        <taxon>Lecanoromycetes</taxon>
        <taxon>OSLEUM clade</taxon>
        <taxon>Lecanoromycetidae</taxon>
        <taxon>Lecanorales</taxon>
        <taxon>Lecanorineae</taxon>
        <taxon>Stereocaulaceae</taxon>
        <taxon>Lepraria</taxon>
    </lineage>
</organism>
<feature type="region of interest" description="Disordered" evidence="1">
    <location>
        <begin position="175"/>
        <end position="199"/>
    </location>
</feature>
<name>A0ABR4AVL8_9LECA</name>
<evidence type="ECO:0000313" key="2">
    <source>
        <dbReference type="EMBL" id="KAL2049708.1"/>
    </source>
</evidence>
<sequence length="483" mass="53382">MTRLGTRFPPSSQCFIGDLYASSYHLGDGHVGSRGLHDLRVIFNLAGDIVAKRIVLLTAEPALYSTIRTALHLGQVIEKGIAHWSRGWDGAIFKLKGSSNQFSTLQSTELATRPPQFGNPVYNIGDPLGTQLKVFPNAHVLRHALSDNNDAFSNVIPGYGTFTTDLDQFPAPARKTKSLARHAQTGRARRTSSSRIPRTKTCTGKINPYLVTLRPNDDTFRVHPKYLRTLSEAPFKDDLIKNLTNSCPGDIGPNGLLQAKDRYQAILSRHHFDFSDVYLRNITACVDRSAIFMTPLSKVVEHFEGSTLDVKIAGQNGEFKKPDIASSIFIAIGSGEREIPLGQVAKTEVRTPCLEAPLDLISWTHICLEQPQNNPPETVGLVRRPSFPFPVNSAWPPDRPYITHNAHNANLYWPTEKFHFATSVGGTSGQSQRGGTVGKVTMAQCDEGMWHWETDIDRVWANPRQPGSGLLDPLLSDMDPELA</sequence>
<keyword evidence="3" id="KW-1185">Reference proteome</keyword>
<protein>
    <submittedName>
        <fullName evidence="2">Uncharacterized protein</fullName>
    </submittedName>
</protein>
<evidence type="ECO:0000256" key="1">
    <source>
        <dbReference type="SAM" id="MobiDB-lite"/>
    </source>
</evidence>